<evidence type="ECO:0008006" key="3">
    <source>
        <dbReference type="Google" id="ProtNLM"/>
    </source>
</evidence>
<keyword evidence="2" id="KW-1185">Reference proteome</keyword>
<dbReference type="Proteomes" id="UP000199668">
    <property type="component" value="Unassembled WGS sequence"/>
</dbReference>
<evidence type="ECO:0000313" key="2">
    <source>
        <dbReference type="Proteomes" id="UP000199668"/>
    </source>
</evidence>
<dbReference type="AlphaFoldDB" id="A0A1I4Q5C3"/>
<proteinExistence type="predicted"/>
<dbReference type="STRING" id="266892.SAMN04488054_1379"/>
<sequence length="62" mass="7258">MKFKLDEYLTPEKFQKLSKTMSDGQIAERFGVSRDAVLNWKRKHGLSKRRKTQCSVKNAVEN</sequence>
<name>A0A1I4Q5C3_9BACI</name>
<accession>A0A1I4Q5C3</accession>
<evidence type="ECO:0000313" key="1">
    <source>
        <dbReference type="EMBL" id="SFM35269.1"/>
    </source>
</evidence>
<protein>
    <recommendedName>
        <fullName evidence="3">Homeodomain-like domain-containing protein</fullName>
    </recommendedName>
</protein>
<gene>
    <name evidence="1" type="ORF">SAMN04488054_1379</name>
</gene>
<dbReference type="Gene3D" id="1.10.10.60">
    <property type="entry name" value="Homeodomain-like"/>
    <property type="match status" value="1"/>
</dbReference>
<organism evidence="1 2">
    <name type="scientific">Salibacterium qingdaonense</name>
    <dbReference type="NCBI Taxonomy" id="266892"/>
    <lineage>
        <taxon>Bacteria</taxon>
        <taxon>Bacillati</taxon>
        <taxon>Bacillota</taxon>
        <taxon>Bacilli</taxon>
        <taxon>Bacillales</taxon>
        <taxon>Bacillaceae</taxon>
    </lineage>
</organism>
<reference evidence="1 2" key="1">
    <citation type="submission" date="2016-10" db="EMBL/GenBank/DDBJ databases">
        <authorList>
            <person name="de Groot N.N."/>
        </authorList>
    </citation>
    <scope>NUCLEOTIDE SEQUENCE [LARGE SCALE GENOMIC DNA]</scope>
    <source>
        <strain evidence="1 2">CGMCC 1.6134</strain>
    </source>
</reference>
<dbReference type="EMBL" id="FOTY01000037">
    <property type="protein sequence ID" value="SFM35269.1"/>
    <property type="molecule type" value="Genomic_DNA"/>
</dbReference>